<dbReference type="GO" id="GO:0005874">
    <property type="term" value="C:microtubule"/>
    <property type="evidence" value="ECO:0007669"/>
    <property type="project" value="UniProtKB-KW"/>
</dbReference>
<evidence type="ECO:0000256" key="5">
    <source>
        <dbReference type="ARBA" id="ARBA00022840"/>
    </source>
</evidence>
<keyword evidence="8" id="KW-1185">Reference proteome</keyword>
<proteinExistence type="inferred from homology"/>
<feature type="region of interest" description="Disordered" evidence="6">
    <location>
        <begin position="916"/>
        <end position="946"/>
    </location>
</feature>
<evidence type="ECO:0000313" key="7">
    <source>
        <dbReference type="EMBL" id="RUS82032.1"/>
    </source>
</evidence>
<feature type="compositionally biased region" description="Low complexity" evidence="6">
    <location>
        <begin position="861"/>
        <end position="875"/>
    </location>
</feature>
<feature type="compositionally biased region" description="Low complexity" evidence="6">
    <location>
        <begin position="843"/>
        <end position="852"/>
    </location>
</feature>
<dbReference type="GO" id="GO:0015631">
    <property type="term" value="F:tubulin binding"/>
    <property type="evidence" value="ECO:0007669"/>
    <property type="project" value="TreeGrafter"/>
</dbReference>
<evidence type="ECO:0000256" key="4">
    <source>
        <dbReference type="ARBA" id="ARBA00022741"/>
    </source>
</evidence>
<sequence length="965" mass="109437">WLSICLTNCKYDVVRRTSRKFGFKEVSDDEDWTLYWTDFSVALERVMDMKKYQKINHFPGMNEICRKDLLARNLNRMQKMFPKEYNVFPKTWCLPADYGDFQAYTRQKKNKTYILKPESGCQGKGIWVTKSPKDIKPHEHMICQVYVNRPFLIDGFKFDLRIYTLVTSCDPLRIFVFKDGLGRFATNKYSEPTHNNTDNVYMHLTNYAINKHSSEFVRDDEAGSKRRISTINRYLQEKGYDVEKLWADIDDVIIKTLISAHSVLKHNYRTCFPNHVKGSACFEILGIDILLDRKLKPTILEVNHSPSFTTDAQLDREIKGTLIWDTLGLINFGAVDRRKCMEEERRRIKDRLLGKYTKKETKEEQEAAQSQYIEQLERYENSHLANFRRVYPFPGSEKYDKFFHSSGTLFQETAAFKARQEMARQQREEIMRKKEKNEMMLKGKGRRDGVRPESPGRKRRLGNRPTLPLRHLNSQRQLLSEQWIVTPPTTNVQAVTPTLFYSKTMPIVPSTVYDLRDEEPVDTLKPQEIVEDEELERLSGLLQRDNLVRGLGIVEHVYRLLHCTPGTVGVVRPEQRGGGPAGAGMGHTLLPRSKMALRLEMAKRELEMLRPVPNKPKDLAYYKVLMDRYFGSNHALSKESSLLRLKRSMSLGSASTYAASVMSAPAGNAGAGGVGGMGLGLLAARKQQLQGGVLPEVARQASVVGMTRPGARTMLTTTTVVLDDSHMQAGDDLMTIGPLALCSKRMGTEPSRPQHGEGGPIQQPDPSYAQRWQNRGAALANLNERTVPAYQRSKLARKPLGSVARAGPAANAVQEVEYRTMSSLLDTEAERSRLLAKAGYQGYQSSMQQQNQHHQHEFRSDSSSTPSSRTRALSAKQKEQQELSRIVPQQVSHGLSVVSAPAPVALRPDVISPSITGFNKLPPPQQIATGDNSHKSTKSQRVRGASNSIRLRQLEMRENHAFVYS</sequence>
<evidence type="ECO:0000313" key="8">
    <source>
        <dbReference type="Proteomes" id="UP000271974"/>
    </source>
</evidence>
<reference evidence="7 8" key="1">
    <citation type="submission" date="2019-01" db="EMBL/GenBank/DDBJ databases">
        <title>A draft genome assembly of the solar-powered sea slug Elysia chlorotica.</title>
        <authorList>
            <person name="Cai H."/>
            <person name="Li Q."/>
            <person name="Fang X."/>
            <person name="Li J."/>
            <person name="Curtis N.E."/>
            <person name="Altenburger A."/>
            <person name="Shibata T."/>
            <person name="Feng M."/>
            <person name="Maeda T."/>
            <person name="Schwartz J.A."/>
            <person name="Shigenobu S."/>
            <person name="Lundholm N."/>
            <person name="Nishiyama T."/>
            <person name="Yang H."/>
            <person name="Hasebe M."/>
            <person name="Li S."/>
            <person name="Pierce S.K."/>
            <person name="Wang J."/>
        </authorList>
    </citation>
    <scope>NUCLEOTIDE SEQUENCE [LARGE SCALE GENOMIC DNA]</scope>
    <source>
        <strain evidence="7">EC2010</strain>
        <tissue evidence="7">Whole organism of an adult</tissue>
    </source>
</reference>
<feature type="non-terminal residue" evidence="7">
    <location>
        <position position="1"/>
    </location>
</feature>
<dbReference type="OrthoDB" id="202825at2759"/>
<accession>A0A3S0ZT01</accession>
<dbReference type="AlphaFoldDB" id="A0A3S0ZT01"/>
<organism evidence="7 8">
    <name type="scientific">Elysia chlorotica</name>
    <name type="common">Eastern emerald elysia</name>
    <name type="synonym">Sea slug</name>
    <dbReference type="NCBI Taxonomy" id="188477"/>
    <lineage>
        <taxon>Eukaryota</taxon>
        <taxon>Metazoa</taxon>
        <taxon>Spiralia</taxon>
        <taxon>Lophotrochozoa</taxon>
        <taxon>Mollusca</taxon>
        <taxon>Gastropoda</taxon>
        <taxon>Heterobranchia</taxon>
        <taxon>Euthyneura</taxon>
        <taxon>Panpulmonata</taxon>
        <taxon>Sacoglossa</taxon>
        <taxon>Placobranchoidea</taxon>
        <taxon>Plakobranchidae</taxon>
        <taxon>Elysia</taxon>
    </lineage>
</organism>
<feature type="region of interest" description="Disordered" evidence="6">
    <location>
        <begin position="747"/>
        <end position="768"/>
    </location>
</feature>
<keyword evidence="5" id="KW-0067">ATP-binding</keyword>
<feature type="region of interest" description="Disordered" evidence="6">
    <location>
        <begin position="441"/>
        <end position="466"/>
    </location>
</feature>
<evidence type="ECO:0000256" key="3">
    <source>
        <dbReference type="ARBA" id="ARBA00022701"/>
    </source>
</evidence>
<keyword evidence="4" id="KW-0547">Nucleotide-binding</keyword>
<evidence type="ECO:0000256" key="6">
    <source>
        <dbReference type="SAM" id="MobiDB-lite"/>
    </source>
</evidence>
<evidence type="ECO:0000256" key="1">
    <source>
        <dbReference type="ARBA" id="ARBA00006820"/>
    </source>
</evidence>
<dbReference type="InterPro" id="IPR004344">
    <property type="entry name" value="TTL/TTLL_fam"/>
</dbReference>
<dbReference type="SUPFAM" id="SSF56059">
    <property type="entry name" value="Glutathione synthetase ATP-binding domain-like"/>
    <property type="match status" value="1"/>
</dbReference>
<comment type="similarity">
    <text evidence="1">Belongs to the tubulin--tyrosine ligase family.</text>
</comment>
<dbReference type="PANTHER" id="PTHR12241:SF161">
    <property type="entry name" value="TUBULIN POLYGLUTAMYLASE TTLL6"/>
    <property type="match status" value="1"/>
</dbReference>
<dbReference type="GO" id="GO:0005524">
    <property type="term" value="F:ATP binding"/>
    <property type="evidence" value="ECO:0007669"/>
    <property type="project" value="UniProtKB-KW"/>
</dbReference>
<dbReference type="PANTHER" id="PTHR12241">
    <property type="entry name" value="TUBULIN POLYGLUTAMYLASE"/>
    <property type="match status" value="1"/>
</dbReference>
<evidence type="ECO:0000256" key="2">
    <source>
        <dbReference type="ARBA" id="ARBA00022598"/>
    </source>
</evidence>
<keyword evidence="2" id="KW-0436">Ligase</keyword>
<comment type="caution">
    <text evidence="7">The sequence shown here is derived from an EMBL/GenBank/DDBJ whole genome shotgun (WGS) entry which is preliminary data.</text>
</comment>
<evidence type="ECO:0008006" key="9">
    <source>
        <dbReference type="Google" id="ProtNLM"/>
    </source>
</evidence>
<dbReference type="GO" id="GO:0036064">
    <property type="term" value="C:ciliary basal body"/>
    <property type="evidence" value="ECO:0007669"/>
    <property type="project" value="TreeGrafter"/>
</dbReference>
<name>A0A3S0ZT01_ELYCH</name>
<feature type="compositionally biased region" description="Basic and acidic residues" evidence="6">
    <location>
        <begin position="441"/>
        <end position="456"/>
    </location>
</feature>
<feature type="region of interest" description="Disordered" evidence="6">
    <location>
        <begin position="843"/>
        <end position="887"/>
    </location>
</feature>
<dbReference type="GO" id="GO:0000226">
    <property type="term" value="P:microtubule cytoskeleton organization"/>
    <property type="evidence" value="ECO:0007669"/>
    <property type="project" value="TreeGrafter"/>
</dbReference>
<dbReference type="GO" id="GO:0070740">
    <property type="term" value="F:tubulin-glutamic acid ligase activity"/>
    <property type="evidence" value="ECO:0007669"/>
    <property type="project" value="TreeGrafter"/>
</dbReference>
<keyword evidence="3" id="KW-0493">Microtubule</keyword>
<dbReference type="FunFam" id="3.30.470.20:FF:000009">
    <property type="entry name" value="tubulin polyglutamylase TTLL5 isoform X1"/>
    <property type="match status" value="1"/>
</dbReference>
<dbReference type="Pfam" id="PF03133">
    <property type="entry name" value="TTL"/>
    <property type="match status" value="1"/>
</dbReference>
<dbReference type="STRING" id="188477.A0A3S0ZT01"/>
<protein>
    <recommendedName>
        <fullName evidence="9">Tubulin--tyrosine ligase-like protein 9</fullName>
    </recommendedName>
</protein>
<dbReference type="Proteomes" id="UP000271974">
    <property type="component" value="Unassembled WGS sequence"/>
</dbReference>
<gene>
    <name evidence="7" type="ORF">EGW08_010188</name>
</gene>
<dbReference type="EMBL" id="RQTK01000307">
    <property type="protein sequence ID" value="RUS82032.1"/>
    <property type="molecule type" value="Genomic_DNA"/>
</dbReference>
<dbReference type="PROSITE" id="PS51221">
    <property type="entry name" value="TTL"/>
    <property type="match status" value="1"/>
</dbReference>
<dbReference type="Gene3D" id="3.30.470.20">
    <property type="entry name" value="ATP-grasp fold, B domain"/>
    <property type="match status" value="1"/>
</dbReference>